<dbReference type="SUPFAM" id="SSF82708">
    <property type="entry name" value="R3H domain"/>
    <property type="match status" value="1"/>
</dbReference>
<dbReference type="Pfam" id="PF01424">
    <property type="entry name" value="R3H"/>
    <property type="match status" value="1"/>
</dbReference>
<dbReference type="InterPro" id="IPR039247">
    <property type="entry name" value="KhpB"/>
</dbReference>
<dbReference type="RefSeq" id="WP_277865988.1">
    <property type="nucleotide sequence ID" value="NZ_JAKKUT010000002.1"/>
</dbReference>
<dbReference type="SMART" id="SM00393">
    <property type="entry name" value="R3H"/>
    <property type="match status" value="1"/>
</dbReference>
<feature type="domain" description="R3H" evidence="1">
    <location>
        <begin position="97"/>
        <end position="163"/>
    </location>
</feature>
<dbReference type="InterPro" id="IPR036867">
    <property type="entry name" value="R3H_dom_sf"/>
</dbReference>
<comment type="caution">
    <text evidence="2">The sequence shown here is derived from an EMBL/GenBank/DDBJ whole genome shotgun (WGS) entry which is preliminary data.</text>
</comment>
<gene>
    <name evidence="2" type="ORF">L3556_03850</name>
</gene>
<dbReference type="PROSITE" id="PS51061">
    <property type="entry name" value="R3H"/>
    <property type="match status" value="1"/>
</dbReference>
<dbReference type="EMBL" id="JAKKUT010000002">
    <property type="protein sequence ID" value="MDG2990070.1"/>
    <property type="molecule type" value="Genomic_DNA"/>
</dbReference>
<protein>
    <submittedName>
        <fullName evidence="2">RNA-binding protein</fullName>
    </submittedName>
</protein>
<reference evidence="2" key="1">
    <citation type="journal article" date="2022" name="Genome Biol. Evol.">
        <title>A New Gene Family Diagnostic for Intracellular Biomineralization of Amorphous Ca Carbonates by Cyanobacteria.</title>
        <authorList>
            <person name="Benzerara K."/>
            <person name="Duprat E."/>
            <person name="Bitard-Feildel T."/>
            <person name="Caumes G."/>
            <person name="Cassier-Chauvat C."/>
            <person name="Chauvat F."/>
            <person name="Dezi M."/>
            <person name="Diop S.I."/>
            <person name="Gaschignard G."/>
            <person name="Gorgen S."/>
            <person name="Gugger M."/>
            <person name="Lopez-Garcia P."/>
            <person name="Millet M."/>
            <person name="Skouri-Panet F."/>
            <person name="Moreira D."/>
            <person name="Callebaut I."/>
        </authorList>
    </citation>
    <scope>NUCLEOTIDE SEQUENCE</scope>
    <source>
        <strain evidence="2">G9</strain>
    </source>
</reference>
<dbReference type="InterPro" id="IPR001374">
    <property type="entry name" value="R3H_dom"/>
</dbReference>
<dbReference type="PANTHER" id="PTHR35800">
    <property type="entry name" value="PROTEIN JAG"/>
    <property type="match status" value="1"/>
</dbReference>
<sequence length="171" mass="19212">MTDEPIEQGRSWLEHTLGLAGFRASVAITPSPLEGVVDGCWLEIDQHSLSPQQITHLLDAKGQALDALQYLLNATVNLGRPREEQTAFTLELAGYRRDRYQQLQEIAEDVAHQVQETGEEVEIQGLSAAERRVVHTLIKTHGNVKTFSRGEEPDRRLVVHLQEEDEPLEEG</sequence>
<organism evidence="2 3">
    <name type="scientific">Candidatus Synechococcus calcipolaris G9</name>
    <dbReference type="NCBI Taxonomy" id="1497997"/>
    <lineage>
        <taxon>Bacteria</taxon>
        <taxon>Bacillati</taxon>
        <taxon>Cyanobacteriota</taxon>
        <taxon>Cyanophyceae</taxon>
        <taxon>Synechococcales</taxon>
        <taxon>Synechococcaceae</taxon>
        <taxon>Synechococcus</taxon>
    </lineage>
</organism>
<dbReference type="PANTHER" id="PTHR35800:SF1">
    <property type="entry name" value="RNA-BINDING PROTEIN KHPB"/>
    <property type="match status" value="1"/>
</dbReference>
<evidence type="ECO:0000313" key="3">
    <source>
        <dbReference type="Proteomes" id="UP001154265"/>
    </source>
</evidence>
<evidence type="ECO:0000313" key="2">
    <source>
        <dbReference type="EMBL" id="MDG2990070.1"/>
    </source>
</evidence>
<evidence type="ECO:0000259" key="1">
    <source>
        <dbReference type="PROSITE" id="PS51061"/>
    </source>
</evidence>
<name>A0ABT6EWB3_9SYNE</name>
<dbReference type="Proteomes" id="UP001154265">
    <property type="component" value="Unassembled WGS sequence"/>
</dbReference>
<dbReference type="CDD" id="cd02644">
    <property type="entry name" value="R3H_jag"/>
    <property type="match status" value="1"/>
</dbReference>
<dbReference type="Gene3D" id="3.30.1370.50">
    <property type="entry name" value="R3H-like domain"/>
    <property type="match status" value="1"/>
</dbReference>
<dbReference type="InterPro" id="IPR015946">
    <property type="entry name" value="KH_dom-like_a/b"/>
</dbReference>
<proteinExistence type="predicted"/>
<reference evidence="2" key="2">
    <citation type="submission" date="2022-01" db="EMBL/GenBank/DDBJ databases">
        <authorList>
            <person name="Zivanovic Y."/>
            <person name="Moreira D."/>
            <person name="Lopez-Garcia P."/>
        </authorList>
    </citation>
    <scope>NUCLEOTIDE SEQUENCE</scope>
    <source>
        <strain evidence="2">G9</strain>
    </source>
</reference>
<dbReference type="Gene3D" id="3.30.300.20">
    <property type="match status" value="1"/>
</dbReference>
<keyword evidence="3" id="KW-1185">Reference proteome</keyword>
<dbReference type="InterPro" id="IPR034079">
    <property type="entry name" value="R3H_KhpB"/>
</dbReference>
<accession>A0ABT6EWB3</accession>